<feature type="compositionally biased region" description="Low complexity" evidence="1">
    <location>
        <begin position="160"/>
        <end position="170"/>
    </location>
</feature>
<evidence type="ECO:0000256" key="1">
    <source>
        <dbReference type="SAM" id="MobiDB-lite"/>
    </source>
</evidence>
<feature type="compositionally biased region" description="Pro residues" evidence="1">
    <location>
        <begin position="172"/>
        <end position="199"/>
    </location>
</feature>
<dbReference type="InterPro" id="IPR046036">
    <property type="entry name" value="DUF5994"/>
</dbReference>
<reference evidence="2" key="2">
    <citation type="submission" date="2020-09" db="EMBL/GenBank/DDBJ databases">
        <authorList>
            <person name="Sun Q."/>
            <person name="Ohkuma M."/>
        </authorList>
    </citation>
    <scope>NUCLEOTIDE SEQUENCE</scope>
    <source>
        <strain evidence="2">JCM 4646</strain>
    </source>
</reference>
<sequence length="199" mass="21283">MATDRTFPYPIFQAPGLLGPVDRRGARFTLDPSHSHSGMFDGAWWPRSRDLAGELPALITALRRRVGPVLHVGVERTVWNTVPDRITVDGRVVRINCFSSSVHTIGVGGGHQDHYLLLVVPPRTRPTVARTAMAAAAAPGNSTLAARILTAASLARPAAAARTTRRNATASWPPPWPPPWPVPLPPGPQPLPPLPQPGG</sequence>
<keyword evidence="3" id="KW-1185">Reference proteome</keyword>
<evidence type="ECO:0000313" key="2">
    <source>
        <dbReference type="EMBL" id="GHH73272.1"/>
    </source>
</evidence>
<dbReference type="GeneID" id="95354132"/>
<evidence type="ECO:0000313" key="3">
    <source>
        <dbReference type="Proteomes" id="UP000617734"/>
    </source>
</evidence>
<proteinExistence type="predicted"/>
<organism evidence="2 3">
    <name type="scientific">Kitasatospora indigofera</name>
    <dbReference type="NCBI Taxonomy" id="67307"/>
    <lineage>
        <taxon>Bacteria</taxon>
        <taxon>Bacillati</taxon>
        <taxon>Actinomycetota</taxon>
        <taxon>Actinomycetes</taxon>
        <taxon>Kitasatosporales</taxon>
        <taxon>Streptomycetaceae</taxon>
        <taxon>Kitasatospora</taxon>
    </lineage>
</organism>
<dbReference type="AlphaFoldDB" id="A0A919KUT9"/>
<dbReference type="Proteomes" id="UP000617734">
    <property type="component" value="Unassembled WGS sequence"/>
</dbReference>
<feature type="region of interest" description="Disordered" evidence="1">
    <location>
        <begin position="160"/>
        <end position="199"/>
    </location>
</feature>
<dbReference type="RefSeq" id="WP_190211971.1">
    <property type="nucleotide sequence ID" value="NZ_BNBO01000019.1"/>
</dbReference>
<dbReference type="EMBL" id="BNBO01000019">
    <property type="protein sequence ID" value="GHH73272.1"/>
    <property type="molecule type" value="Genomic_DNA"/>
</dbReference>
<accession>A0A919KUT9</accession>
<dbReference type="Pfam" id="PF19457">
    <property type="entry name" value="DUF5994"/>
    <property type="match status" value="1"/>
</dbReference>
<comment type="caution">
    <text evidence="2">The sequence shown here is derived from an EMBL/GenBank/DDBJ whole genome shotgun (WGS) entry which is preliminary data.</text>
</comment>
<reference evidence="2" key="1">
    <citation type="journal article" date="2014" name="Int. J. Syst. Evol. Microbiol.">
        <title>Complete genome sequence of Corynebacterium casei LMG S-19264T (=DSM 44701T), isolated from a smear-ripened cheese.</title>
        <authorList>
            <consortium name="US DOE Joint Genome Institute (JGI-PGF)"/>
            <person name="Walter F."/>
            <person name="Albersmeier A."/>
            <person name="Kalinowski J."/>
            <person name="Ruckert C."/>
        </authorList>
    </citation>
    <scope>NUCLEOTIDE SEQUENCE</scope>
    <source>
        <strain evidence="2">JCM 4646</strain>
    </source>
</reference>
<protein>
    <submittedName>
        <fullName evidence="2">Uncharacterized protein</fullName>
    </submittedName>
</protein>
<name>A0A919KUT9_9ACTN</name>
<gene>
    <name evidence="2" type="ORF">GCM10018781_37220</name>
</gene>